<name>A0A1U7HBN8_9CYAN</name>
<dbReference type="EMBL" id="MRCB01000024">
    <property type="protein sequence ID" value="OKH20990.1"/>
    <property type="molecule type" value="Genomic_DNA"/>
</dbReference>
<dbReference type="AlphaFoldDB" id="A0A1U7HBN8"/>
<comment type="caution">
    <text evidence="1">The sequence shown here is derived from an EMBL/GenBank/DDBJ whole genome shotgun (WGS) entry which is preliminary data.</text>
</comment>
<proteinExistence type="predicted"/>
<reference evidence="1 2" key="1">
    <citation type="submission" date="2016-11" db="EMBL/GenBank/DDBJ databases">
        <title>Draft Genome Sequences of Nine Cyanobacterial Strains from Diverse Habitats.</title>
        <authorList>
            <person name="Zhu T."/>
            <person name="Hou S."/>
            <person name="Lu X."/>
            <person name="Hess W.R."/>
        </authorList>
    </citation>
    <scope>NUCLEOTIDE SEQUENCE [LARGE SCALE GENOMIC DNA]</scope>
    <source>
        <strain evidence="1 2">NIES-593</strain>
    </source>
</reference>
<keyword evidence="2" id="KW-1185">Reference proteome</keyword>
<organism evidence="1 2">
    <name type="scientific">Hydrococcus rivularis NIES-593</name>
    <dbReference type="NCBI Taxonomy" id="1921803"/>
    <lineage>
        <taxon>Bacteria</taxon>
        <taxon>Bacillati</taxon>
        <taxon>Cyanobacteriota</taxon>
        <taxon>Cyanophyceae</taxon>
        <taxon>Pleurocapsales</taxon>
        <taxon>Hydrococcaceae</taxon>
        <taxon>Hydrococcus</taxon>
    </lineage>
</organism>
<dbReference type="OrthoDB" id="426131at2"/>
<dbReference type="Proteomes" id="UP000186868">
    <property type="component" value="Unassembled WGS sequence"/>
</dbReference>
<accession>A0A1U7HBN8</accession>
<sequence>MNTLEFLAQLNTATKEWGLWVNRENPNEHHEGHYSFESDRMPRSFVHVGTLEELAHQRQKYILNNASSDKSEEVLGKEWAESFLAQCQAQWFAKI</sequence>
<protein>
    <submittedName>
        <fullName evidence="1">Uncharacterized protein</fullName>
    </submittedName>
</protein>
<dbReference type="RefSeq" id="WP_015144826.1">
    <property type="nucleotide sequence ID" value="NZ_MRCB01000024.1"/>
</dbReference>
<gene>
    <name evidence="1" type="ORF">NIES593_17215</name>
</gene>
<evidence type="ECO:0000313" key="1">
    <source>
        <dbReference type="EMBL" id="OKH20990.1"/>
    </source>
</evidence>
<evidence type="ECO:0000313" key="2">
    <source>
        <dbReference type="Proteomes" id="UP000186868"/>
    </source>
</evidence>